<sequence length="439" mass="48589">IPCSSRTSRIEDRLNENSIMVKEIHAWWLQNLRDATIATVIGGDVHSDQPLAPRPPTSLCFEVHLSSGNQSQVLCARACPHDDWKDSGTLQLFVCRCSEAENTGQGPRHPRVENIALSPFSFPYRQAGEASSWTLFKALDKSTNQMVSITIKNVTASDIAEFEASFIHPLAAARADAMLQNGISNQLAHLSLDGGRVRALNLHSDLSGLHTLIESVTFRAGHRSLTKSNVAGLSLLNYRELEDESARTVDSALDQAELSIYCGGRGTNDTEDITKTIVHPARKLHQKLKDMRTELFITALQSPRPDETVVLHLQATDVQCEVAIISDAELLITRNRQGKYRLIVTSRNRCTVLTQVLPDAFFTAPHFPGQRFASPTWVIQLEDGGRRKVTHHPNGFRFMSFRNSNAERMFELGRTAVLQGAQPQALPIEGHETTPSATS</sequence>
<dbReference type="EMBL" id="MU854568">
    <property type="protein sequence ID" value="KAK4032866.1"/>
    <property type="molecule type" value="Genomic_DNA"/>
</dbReference>
<dbReference type="Proteomes" id="UP001303115">
    <property type="component" value="Unassembled WGS sequence"/>
</dbReference>
<comment type="caution">
    <text evidence="1">The sequence shown here is derived from an EMBL/GenBank/DDBJ whole genome shotgun (WGS) entry which is preliminary data.</text>
</comment>
<evidence type="ECO:0000313" key="2">
    <source>
        <dbReference type="Proteomes" id="UP001303115"/>
    </source>
</evidence>
<name>A0AAN6P6X8_9PEZI</name>
<dbReference type="AlphaFoldDB" id="A0AAN6P6X8"/>
<evidence type="ECO:0000313" key="1">
    <source>
        <dbReference type="EMBL" id="KAK4032866.1"/>
    </source>
</evidence>
<protein>
    <submittedName>
        <fullName evidence="1">Uncharacterized protein</fullName>
    </submittedName>
</protein>
<keyword evidence="2" id="KW-1185">Reference proteome</keyword>
<organism evidence="1 2">
    <name type="scientific">Parachaetomium inaequale</name>
    <dbReference type="NCBI Taxonomy" id="2588326"/>
    <lineage>
        <taxon>Eukaryota</taxon>
        <taxon>Fungi</taxon>
        <taxon>Dikarya</taxon>
        <taxon>Ascomycota</taxon>
        <taxon>Pezizomycotina</taxon>
        <taxon>Sordariomycetes</taxon>
        <taxon>Sordariomycetidae</taxon>
        <taxon>Sordariales</taxon>
        <taxon>Chaetomiaceae</taxon>
        <taxon>Parachaetomium</taxon>
    </lineage>
</organism>
<reference evidence="2" key="1">
    <citation type="journal article" date="2023" name="Mol. Phylogenet. Evol.">
        <title>Genome-scale phylogeny and comparative genomics of the fungal order Sordariales.</title>
        <authorList>
            <person name="Hensen N."/>
            <person name="Bonometti L."/>
            <person name="Westerberg I."/>
            <person name="Brannstrom I.O."/>
            <person name="Guillou S."/>
            <person name="Cros-Aarteil S."/>
            <person name="Calhoun S."/>
            <person name="Haridas S."/>
            <person name="Kuo A."/>
            <person name="Mondo S."/>
            <person name="Pangilinan J."/>
            <person name="Riley R."/>
            <person name="LaButti K."/>
            <person name="Andreopoulos B."/>
            <person name="Lipzen A."/>
            <person name="Chen C."/>
            <person name="Yan M."/>
            <person name="Daum C."/>
            <person name="Ng V."/>
            <person name="Clum A."/>
            <person name="Steindorff A."/>
            <person name="Ohm R.A."/>
            <person name="Martin F."/>
            <person name="Silar P."/>
            <person name="Natvig D.O."/>
            <person name="Lalanne C."/>
            <person name="Gautier V."/>
            <person name="Ament-Velasquez S.L."/>
            <person name="Kruys A."/>
            <person name="Hutchinson M.I."/>
            <person name="Powell A.J."/>
            <person name="Barry K."/>
            <person name="Miller A.N."/>
            <person name="Grigoriev I.V."/>
            <person name="Debuchy R."/>
            <person name="Gladieux P."/>
            <person name="Hiltunen Thoren M."/>
            <person name="Johannesson H."/>
        </authorList>
    </citation>
    <scope>NUCLEOTIDE SEQUENCE [LARGE SCALE GENOMIC DNA]</scope>
    <source>
        <strain evidence="2">CBS 284.82</strain>
    </source>
</reference>
<feature type="non-terminal residue" evidence="1">
    <location>
        <position position="1"/>
    </location>
</feature>
<proteinExistence type="predicted"/>
<gene>
    <name evidence="1" type="ORF">C8A01DRAFT_20122</name>
</gene>
<accession>A0AAN6P6X8</accession>